<sequence length="89" mass="8815">MAVSAAVVSVGTSATLLTTTETDQLPRFTVALYNAGAATVYVGAAGVTTSTGFPLAAAGTLSLDLDRGEVLYGIVTSSTCSVNVLSQGI</sequence>
<evidence type="ECO:0000313" key="1">
    <source>
        <dbReference type="EMBL" id="CAB5212561.1"/>
    </source>
</evidence>
<organism evidence="1">
    <name type="scientific">uncultured Caudovirales phage</name>
    <dbReference type="NCBI Taxonomy" id="2100421"/>
    <lineage>
        <taxon>Viruses</taxon>
        <taxon>Duplodnaviria</taxon>
        <taxon>Heunggongvirae</taxon>
        <taxon>Uroviricota</taxon>
        <taxon>Caudoviricetes</taxon>
        <taxon>Peduoviridae</taxon>
        <taxon>Maltschvirus</taxon>
        <taxon>Maltschvirus maltsch</taxon>
    </lineage>
</organism>
<reference evidence="1" key="1">
    <citation type="submission" date="2020-05" db="EMBL/GenBank/DDBJ databases">
        <authorList>
            <person name="Chiriac C."/>
            <person name="Salcher M."/>
            <person name="Ghai R."/>
            <person name="Kavagutti S V."/>
        </authorList>
    </citation>
    <scope>NUCLEOTIDE SEQUENCE</scope>
</reference>
<protein>
    <submittedName>
        <fullName evidence="1">Uncharacterized protein</fullName>
    </submittedName>
</protein>
<name>A0A6J7WIB4_9CAUD</name>
<dbReference type="EMBL" id="LR798235">
    <property type="protein sequence ID" value="CAB5212561.1"/>
    <property type="molecule type" value="Genomic_DNA"/>
</dbReference>
<accession>A0A6J7WIB4</accession>
<gene>
    <name evidence="1" type="ORF">UFOVP196_30</name>
</gene>
<proteinExistence type="predicted"/>